<sequence>MCVDHLFVELTRWMLRADVENWKSSFARSRKCDCATRQRRSFKRVALAFQKAKVRKTNLSHKALKKSQGEKVRCIFCKLTQAKQMDDNPESHSPWSIVVQSVGAE</sequence>
<evidence type="ECO:0000313" key="2">
    <source>
        <dbReference type="Proteomes" id="UP001642484"/>
    </source>
</evidence>
<keyword evidence="2" id="KW-1185">Reference proteome</keyword>
<gene>
    <name evidence="1" type="ORF">CCMP2556_LOCUS41560</name>
</gene>
<organism evidence="1 2">
    <name type="scientific">Durusdinium trenchii</name>
    <dbReference type="NCBI Taxonomy" id="1381693"/>
    <lineage>
        <taxon>Eukaryota</taxon>
        <taxon>Sar</taxon>
        <taxon>Alveolata</taxon>
        <taxon>Dinophyceae</taxon>
        <taxon>Suessiales</taxon>
        <taxon>Symbiodiniaceae</taxon>
        <taxon>Durusdinium</taxon>
    </lineage>
</organism>
<name>A0ABP0QBI5_9DINO</name>
<protein>
    <submittedName>
        <fullName evidence="1">Uncharacterized protein</fullName>
    </submittedName>
</protein>
<proteinExistence type="predicted"/>
<dbReference type="EMBL" id="CAXAMN010024328">
    <property type="protein sequence ID" value="CAK9085620.1"/>
    <property type="molecule type" value="Genomic_DNA"/>
</dbReference>
<comment type="caution">
    <text evidence="1">The sequence shown here is derived from an EMBL/GenBank/DDBJ whole genome shotgun (WGS) entry which is preliminary data.</text>
</comment>
<accession>A0ABP0QBI5</accession>
<reference evidence="1 2" key="1">
    <citation type="submission" date="2024-02" db="EMBL/GenBank/DDBJ databases">
        <authorList>
            <person name="Chen Y."/>
            <person name="Shah S."/>
            <person name="Dougan E. K."/>
            <person name="Thang M."/>
            <person name="Chan C."/>
        </authorList>
    </citation>
    <scope>NUCLEOTIDE SEQUENCE [LARGE SCALE GENOMIC DNA]</scope>
</reference>
<dbReference type="Proteomes" id="UP001642484">
    <property type="component" value="Unassembled WGS sequence"/>
</dbReference>
<evidence type="ECO:0000313" key="1">
    <source>
        <dbReference type="EMBL" id="CAK9085620.1"/>
    </source>
</evidence>